<proteinExistence type="predicted"/>
<sequence>MVICALIELEATEAIEPIRDAFNRDRVNIGIPGDLEDVEIALGLRNKRDTPKPNYNRFAPEMTERLKYLLGSVEPDYLESAVRSLVKVGRNDPCICGSGKKYKKCCLQ</sequence>
<dbReference type="Proteomes" id="UP000191980">
    <property type="component" value="Unassembled WGS sequence"/>
</dbReference>
<reference evidence="1 2" key="1">
    <citation type="submission" date="2015-12" db="EMBL/GenBank/DDBJ databases">
        <authorList>
            <person name="Shamseldin A."/>
            <person name="Moawad H."/>
            <person name="Abd El-Rahim W.M."/>
            <person name="Sadowsky M.J."/>
        </authorList>
    </citation>
    <scope>NUCLEOTIDE SEQUENCE [LARGE SCALE GENOMIC DNA]</scope>
    <source>
        <strain evidence="1 2">WF1</strain>
    </source>
</reference>
<dbReference type="EMBL" id="LPUF01000001">
    <property type="protein sequence ID" value="OQK17613.1"/>
    <property type="molecule type" value="Genomic_DNA"/>
</dbReference>
<dbReference type="STRING" id="1420851.AU255_07030"/>
<dbReference type="Pfam" id="PF02810">
    <property type="entry name" value="SEC-C"/>
    <property type="match status" value="1"/>
</dbReference>
<organism evidence="1 2">
    <name type="scientific">Methyloprofundus sedimenti</name>
    <dbReference type="NCBI Taxonomy" id="1420851"/>
    <lineage>
        <taxon>Bacteria</taxon>
        <taxon>Pseudomonadati</taxon>
        <taxon>Pseudomonadota</taxon>
        <taxon>Gammaproteobacteria</taxon>
        <taxon>Methylococcales</taxon>
        <taxon>Methylococcaceae</taxon>
        <taxon>Methyloprofundus</taxon>
    </lineage>
</organism>
<dbReference type="PANTHER" id="PTHR33747">
    <property type="entry name" value="UPF0225 PROTEIN SCO1677"/>
    <property type="match status" value="1"/>
</dbReference>
<gene>
    <name evidence="1" type="ORF">AU255_07030</name>
</gene>
<comment type="caution">
    <text evidence="1">The sequence shown here is derived from an EMBL/GenBank/DDBJ whole genome shotgun (WGS) entry which is preliminary data.</text>
</comment>
<dbReference type="InterPro" id="IPR004027">
    <property type="entry name" value="SEC_C_motif"/>
</dbReference>
<dbReference type="SUPFAM" id="SSF103642">
    <property type="entry name" value="Sec-C motif"/>
    <property type="match status" value="1"/>
</dbReference>
<dbReference type="PANTHER" id="PTHR33747:SF9">
    <property type="entry name" value="METAL-BINDING PROTEIN"/>
    <property type="match status" value="1"/>
</dbReference>
<evidence type="ECO:0008006" key="3">
    <source>
        <dbReference type="Google" id="ProtNLM"/>
    </source>
</evidence>
<name>A0A1V8M897_9GAMM</name>
<protein>
    <recommendedName>
        <fullName evidence="3">Zinc chelation protein SecC</fullName>
    </recommendedName>
</protein>
<keyword evidence="2" id="KW-1185">Reference proteome</keyword>
<evidence type="ECO:0000313" key="2">
    <source>
        <dbReference type="Proteomes" id="UP000191980"/>
    </source>
</evidence>
<dbReference type="Gene3D" id="3.10.450.50">
    <property type="match status" value="1"/>
</dbReference>
<evidence type="ECO:0000313" key="1">
    <source>
        <dbReference type="EMBL" id="OQK17613.1"/>
    </source>
</evidence>
<accession>A0A1V8M897</accession>
<dbReference type="AlphaFoldDB" id="A0A1V8M897"/>